<evidence type="ECO:0000313" key="1">
    <source>
        <dbReference type="EMBL" id="CAM77774.1"/>
    </source>
</evidence>
<accession>A4U4G7</accession>
<dbReference type="EMBL" id="CU459003">
    <property type="protein sequence ID" value="CAM77774.1"/>
    <property type="molecule type" value="Genomic_DNA"/>
</dbReference>
<organism evidence="1">
    <name type="scientific">Magnetospirillum gryphiswaldense</name>
    <dbReference type="NCBI Taxonomy" id="55518"/>
    <lineage>
        <taxon>Bacteria</taxon>
        <taxon>Pseudomonadati</taxon>
        <taxon>Pseudomonadota</taxon>
        <taxon>Alphaproteobacteria</taxon>
        <taxon>Rhodospirillales</taxon>
        <taxon>Rhodospirillaceae</taxon>
        <taxon>Magnetospirillum</taxon>
    </lineage>
</organism>
<protein>
    <submittedName>
        <fullName evidence="1">Uncharacterized protein</fullName>
    </submittedName>
</protein>
<sequence>MPNPRNKPADFTIKAPCERRLFCCRRSGCSSGGLLRGDAGGVGIGGGPGVGAAHGADIGLDRTGQRVDVHAGGDVTGFQPFGEGFDRIGAARFAEYLSEAGAAQTLVAFGHQHRALEQGQAEAAQQGGAGGFRDAAKGGGQFALVVVGQWTQGIAHLRVVEGLPPEIVLARIVLHQDRLGGWGRERLDRALAVGALTVGDGGAAGGDHGRVHFVSGLQIQERRTQLAHLRRRHGGVMGDQWHLPFVDQIFVHGGIKPARLAGRIIGVAAQALTELAFGVGAHDHGDDVMHRPTAAQADEIVINQTPLVVHQQMIESLAPFAEDQQAAMQHVGTG</sequence>
<proteinExistence type="predicted"/>
<name>A4U4G7_9PROT</name>
<gene>
    <name evidence="1" type="ORF">MGR_3842</name>
</gene>
<reference evidence="1" key="1">
    <citation type="journal article" date="2007" name="J. Bacteriol.">
        <title>Comparative genome analysis of four magnetotactic bacteria reveals a complex set of group-specific genes implicated in magnetosome biomineralization and function.</title>
        <authorList>
            <person name="Richter M."/>
            <person name="Kube M."/>
            <person name="Bazylinski D.A."/>
            <person name="Lombardot T."/>
            <person name="Gloeckner F.O."/>
            <person name="Reinhardt R."/>
            <person name="Schueler D."/>
        </authorList>
    </citation>
    <scope>NUCLEOTIDE SEQUENCE</scope>
    <source>
        <strain evidence="1">MSR-1</strain>
    </source>
</reference>
<dbReference type="AlphaFoldDB" id="A4U4G7"/>